<keyword evidence="4" id="KW-1185">Reference proteome</keyword>
<dbReference type="InterPro" id="IPR036875">
    <property type="entry name" value="Znf_CCHC_sf"/>
</dbReference>
<dbReference type="PANTHER" id="PTHR47592:SF30">
    <property type="entry name" value="CCHC-TYPE DOMAIN-CONTAINING PROTEIN"/>
    <property type="match status" value="1"/>
</dbReference>
<comment type="caution">
    <text evidence="3">The sequence shown here is derived from an EMBL/GenBank/DDBJ whole genome shotgun (WGS) entry which is preliminary data.</text>
</comment>
<proteinExistence type="predicted"/>
<dbReference type="PANTHER" id="PTHR47592">
    <property type="entry name" value="PBF68 PROTEIN"/>
    <property type="match status" value="1"/>
</dbReference>
<dbReference type="GO" id="GO:0003676">
    <property type="term" value="F:nucleic acid binding"/>
    <property type="evidence" value="ECO:0007669"/>
    <property type="project" value="InterPro"/>
</dbReference>
<evidence type="ECO:0000313" key="4">
    <source>
        <dbReference type="Proteomes" id="UP001064489"/>
    </source>
</evidence>
<dbReference type="Proteomes" id="UP001064489">
    <property type="component" value="Chromosome 3"/>
</dbReference>
<reference evidence="3" key="2">
    <citation type="submission" date="2023-02" db="EMBL/GenBank/DDBJ databases">
        <authorList>
            <person name="Swenson N.G."/>
            <person name="Wegrzyn J.L."/>
            <person name="Mcevoy S.L."/>
        </authorList>
    </citation>
    <scope>NUCLEOTIDE SEQUENCE</scope>
    <source>
        <strain evidence="3">91603</strain>
        <tissue evidence="3">Leaf</tissue>
    </source>
</reference>
<keyword evidence="1" id="KW-0862">Zinc</keyword>
<evidence type="ECO:0000259" key="2">
    <source>
        <dbReference type="PROSITE" id="PS50158"/>
    </source>
</evidence>
<feature type="domain" description="CCHC-type" evidence="2">
    <location>
        <begin position="76"/>
        <end position="91"/>
    </location>
</feature>
<evidence type="ECO:0000313" key="3">
    <source>
        <dbReference type="EMBL" id="KAI9185791.1"/>
    </source>
</evidence>
<dbReference type="AlphaFoldDB" id="A0AAD5NVD6"/>
<dbReference type="GO" id="GO:0008270">
    <property type="term" value="F:zinc ion binding"/>
    <property type="evidence" value="ECO:0007669"/>
    <property type="project" value="UniProtKB-KW"/>
</dbReference>
<dbReference type="InterPro" id="IPR054722">
    <property type="entry name" value="PolX-like_BBD"/>
</dbReference>
<dbReference type="PROSITE" id="PS50158">
    <property type="entry name" value="ZF_CCHC"/>
    <property type="match status" value="1"/>
</dbReference>
<accession>A0AAD5NVD6</accession>
<name>A0AAD5NVD6_ACENE</name>
<organism evidence="3 4">
    <name type="scientific">Acer negundo</name>
    <name type="common">Box elder</name>
    <dbReference type="NCBI Taxonomy" id="4023"/>
    <lineage>
        <taxon>Eukaryota</taxon>
        <taxon>Viridiplantae</taxon>
        <taxon>Streptophyta</taxon>
        <taxon>Embryophyta</taxon>
        <taxon>Tracheophyta</taxon>
        <taxon>Spermatophyta</taxon>
        <taxon>Magnoliopsida</taxon>
        <taxon>eudicotyledons</taxon>
        <taxon>Gunneridae</taxon>
        <taxon>Pentapetalae</taxon>
        <taxon>rosids</taxon>
        <taxon>malvids</taxon>
        <taxon>Sapindales</taxon>
        <taxon>Sapindaceae</taxon>
        <taxon>Hippocastanoideae</taxon>
        <taxon>Acereae</taxon>
        <taxon>Acer</taxon>
    </lineage>
</organism>
<protein>
    <recommendedName>
        <fullName evidence="2">CCHC-type domain-containing protein</fullName>
    </recommendedName>
</protein>
<dbReference type="EMBL" id="JAJSOW010000100">
    <property type="protein sequence ID" value="KAI9185791.1"/>
    <property type="molecule type" value="Genomic_DNA"/>
</dbReference>
<dbReference type="SUPFAM" id="SSF57756">
    <property type="entry name" value="Retrovirus zinc finger-like domains"/>
    <property type="match status" value="1"/>
</dbReference>
<gene>
    <name evidence="3" type="ORF">LWI28_010684</name>
</gene>
<dbReference type="Pfam" id="PF22936">
    <property type="entry name" value="Pol_BBD"/>
    <property type="match status" value="1"/>
</dbReference>
<sequence length="380" mass="42284">MQLLFEYQELWTVVSEGIVGPADAETTKKDLKARFFISQSLNSVIFEKIAHITSAKRGKCGGVNNTNQKSKSQIQCFRCKRYGHYKYECKSNGRNFQANVAEDGDYSKTLLLACNVAVDDGKYFLDTGCSNNMCGRKEMFSELDETFASEVKFRNNSKVPVMGKGKISISLNDGSKNTILEVLFVPSLHQNLLSMGQLSEKLYDMRIYRGVCTINDEHKGLIAKSCDNESSLDIDVGLDEIDGHPRDDPVLTLVAPPSPVNPHLAESSCRPQREWVLPARLQDCVLSNDDDPTDEELVNFSLFADCDPITYEDAAHNDCWLKAMEEEIEDQFQVFSVANLTLKQVQTSVLAVAQLHNQVIAITAPTPPSVPPGTVSRSLR</sequence>
<reference evidence="3" key="1">
    <citation type="journal article" date="2022" name="Plant J.">
        <title>Strategies of tolerance reflected in two North American maple genomes.</title>
        <authorList>
            <person name="McEvoy S.L."/>
            <person name="Sezen U.U."/>
            <person name="Trouern-Trend A."/>
            <person name="McMahon S.M."/>
            <person name="Schaberg P.G."/>
            <person name="Yang J."/>
            <person name="Wegrzyn J.L."/>
            <person name="Swenson N.G."/>
        </authorList>
    </citation>
    <scope>NUCLEOTIDE SEQUENCE</scope>
    <source>
        <strain evidence="3">91603</strain>
    </source>
</reference>
<dbReference type="InterPro" id="IPR001878">
    <property type="entry name" value="Znf_CCHC"/>
</dbReference>
<keyword evidence="1" id="KW-0863">Zinc-finger</keyword>
<keyword evidence="1" id="KW-0479">Metal-binding</keyword>
<evidence type="ECO:0000256" key="1">
    <source>
        <dbReference type="PROSITE-ProRule" id="PRU00047"/>
    </source>
</evidence>